<dbReference type="AlphaFoldDB" id="A0AAU7ZRE5"/>
<keyword evidence="4" id="KW-0812">Transmembrane</keyword>
<dbReference type="Pfam" id="PF25183">
    <property type="entry name" value="OMP_b-brl_4"/>
    <property type="match status" value="1"/>
</dbReference>
<keyword evidence="6" id="KW-0998">Cell outer membrane</keyword>
<evidence type="ECO:0000256" key="5">
    <source>
        <dbReference type="ARBA" id="ARBA00023136"/>
    </source>
</evidence>
<comment type="subcellular location">
    <subcellularLocation>
        <location evidence="1">Cell outer membrane</location>
        <topology evidence="1">Multi-pass membrane protein</topology>
    </subcellularLocation>
</comment>
<dbReference type="InterPro" id="IPR037066">
    <property type="entry name" value="Plug_dom_sf"/>
</dbReference>
<dbReference type="InterPro" id="IPR013784">
    <property type="entry name" value="Carb-bd-like_fold"/>
</dbReference>
<evidence type="ECO:0000256" key="4">
    <source>
        <dbReference type="ARBA" id="ARBA00022692"/>
    </source>
</evidence>
<keyword evidence="2" id="KW-0813">Transport</keyword>
<dbReference type="InterPro" id="IPR039426">
    <property type="entry name" value="TonB-dep_rcpt-like"/>
</dbReference>
<dbReference type="Gene3D" id="2.170.130.10">
    <property type="entry name" value="TonB-dependent receptor, plug domain"/>
    <property type="match status" value="1"/>
</dbReference>
<gene>
    <name evidence="9" type="ORF">RBB77_01040</name>
</gene>
<dbReference type="Gene3D" id="2.60.40.1120">
    <property type="entry name" value="Carboxypeptidase-like, regulatory domain"/>
    <property type="match status" value="1"/>
</dbReference>
<dbReference type="GO" id="GO:0009279">
    <property type="term" value="C:cell outer membrane"/>
    <property type="evidence" value="ECO:0007669"/>
    <property type="project" value="UniProtKB-SubCell"/>
</dbReference>
<proteinExistence type="predicted"/>
<feature type="signal peptide" evidence="7">
    <location>
        <begin position="1"/>
        <end position="34"/>
    </location>
</feature>
<dbReference type="Gene3D" id="2.40.170.20">
    <property type="entry name" value="TonB-dependent receptor, beta-barrel domain"/>
    <property type="match status" value="1"/>
</dbReference>
<reference evidence="9" key="1">
    <citation type="submission" date="2023-08" db="EMBL/GenBank/DDBJ databases">
        <authorList>
            <person name="Messyasz A."/>
            <person name="Mannisto M.K."/>
            <person name="Kerkhof L.J."/>
            <person name="Haggblom M."/>
        </authorList>
    </citation>
    <scope>NUCLEOTIDE SEQUENCE</scope>
    <source>
        <strain evidence="9">X5P6</strain>
    </source>
</reference>
<evidence type="ECO:0000256" key="7">
    <source>
        <dbReference type="SAM" id="SignalP"/>
    </source>
</evidence>
<feature type="chain" id="PRO_5043358411" evidence="7">
    <location>
        <begin position="35"/>
        <end position="1193"/>
    </location>
</feature>
<keyword evidence="7" id="KW-0732">Signal</keyword>
<name>A0AAU7ZRE5_9BACT</name>
<dbReference type="InterPro" id="IPR057601">
    <property type="entry name" value="Oar-like_b-barrel"/>
</dbReference>
<dbReference type="EMBL" id="CP132942">
    <property type="protein sequence ID" value="XCB33495.1"/>
    <property type="molecule type" value="Genomic_DNA"/>
</dbReference>
<protein>
    <submittedName>
        <fullName evidence="9">TonB-dependent receptor</fullName>
    </submittedName>
</protein>
<evidence type="ECO:0000256" key="1">
    <source>
        <dbReference type="ARBA" id="ARBA00004571"/>
    </source>
</evidence>
<keyword evidence="9" id="KW-0675">Receptor</keyword>
<reference evidence="9" key="2">
    <citation type="journal article" date="2024" name="Environ. Microbiol.">
        <title>Genome analysis and description of Tunturibacter gen. nov. expands the diversity of Terriglobia in tundra soils.</title>
        <authorList>
            <person name="Messyasz A."/>
            <person name="Mannisto M.K."/>
            <person name="Kerkhof L.J."/>
            <person name="Haggblom M.M."/>
        </authorList>
    </citation>
    <scope>NUCLEOTIDE SEQUENCE</scope>
    <source>
        <strain evidence="9">X5P6</strain>
    </source>
</reference>
<dbReference type="PANTHER" id="PTHR30069:SF46">
    <property type="entry name" value="OAR PROTEIN"/>
    <property type="match status" value="1"/>
</dbReference>
<evidence type="ECO:0000256" key="2">
    <source>
        <dbReference type="ARBA" id="ARBA00022448"/>
    </source>
</evidence>
<evidence type="ECO:0000259" key="8">
    <source>
        <dbReference type="Pfam" id="PF25183"/>
    </source>
</evidence>
<feature type="domain" description="TonB-dependent transporter Oar-like beta-barrel" evidence="8">
    <location>
        <begin position="255"/>
        <end position="1131"/>
    </location>
</feature>
<dbReference type="KEGG" id="tpsc:RBB77_01040"/>
<dbReference type="Pfam" id="PF13620">
    <property type="entry name" value="CarboxypepD_reg"/>
    <property type="match status" value="1"/>
</dbReference>
<evidence type="ECO:0000256" key="6">
    <source>
        <dbReference type="ARBA" id="ARBA00023237"/>
    </source>
</evidence>
<dbReference type="SUPFAM" id="SSF56935">
    <property type="entry name" value="Porins"/>
    <property type="match status" value="1"/>
</dbReference>
<sequence length="1193" mass="126831">MKFNEFPQSHPFAKWISIFAIALFALLTAPAAIAQSSGEVSGTVTDSTSAIISGATVTLKNLATNAERQVKTDSAGIYAFTNVQPAEYTVTATSSGFGTTKTDVVVAIGGHVTADEKLQVSNNAVTIDVAATQNVQVNTQTPEVSQVIDQEQISQLPSLTRNPYDFVALSGNISSGDNTAAGGVQNGANRGVNFSLNGQRNSGTEILLDGVENITVFGDSVGIIVPIDSVQEYRVITNNFGAEYGRASGGVVAVATKSGTNAYHGKVWEFNRLGATTANTVANAQAGLAKGNYTRNQFGGAVGGPILKDKLFFFASTELTRVRSSANQIAVVPSAQLLAAAPANVQSFFSTYGGNQKFNVLSTTTNLQAGTPATATSPATPLYPTLDPSLPIFNNIGYSTANDAGGGLPQNTYNVTGRLDYNLGEKTQAFFRYVNYHEVDAPGSAVGSSTPYAAYNVGQSNIGQAYLLSVAHEFNPSLSSVTKASFARLNVSNAYDTSLQQTPTLIVAPNAQDPFTGKPFQFPGFYDTNPANGGLPFGGPQNTVQINQDMNLTKGRHQIQGGAQILYIQENSAYGAYAQANEQLGNNTTTGLANFLTGSLFQFQAAVNPQGATPCSRDAYTGALSQTPSCTINLPTTQPQFARSDRFHDWAAYVQDQWKMTSKFTFNYGLRYEYYGVQHNNNRNLDANFYYGPGSSIPEQVRNGSVLTTPNSPIGELWKPQYGTASPRIGFAYDVFGDGKTAVRGGYGISYERNFGNVTFNVIQNPPNYAVVVIKQGNGLNPVVTNSNAGPLAGSGASVALPPTSLRHVDQNIRTAQTQFYSLSVDQQVGHGSLVELTYNGARGLHLYDIKNYNIAGSGNFYLGDPITDPVSGNSALTYANSHFSNDNNRGSNGDSYYQAVNLQFTTQNIHRTGLSLVANYTIAHATDDLSTTFSETSAGNFSLGYTNPYNPALDHGNSDFDIRHRLVIAPIWHTPYFAKKTTLLGEVLGGYELTGIFTARTGTPFTLYDSTNDSSGYSIPRYTPSTPVTQHTFKSIPKGVTGGGADNYEIGSLPTAVPISNAALLGISDFGPYPAAMTARNAFRGPGAYNFNVSIAKQFPIHEGVNLELRAEGYDVTNHHNLYIQGATLDVAQSGTDADAPYGNNPFASDPQTAGSPYAAGTAYPVKASKGGVTGGANDERRFLQFAGKINF</sequence>
<evidence type="ECO:0000313" key="9">
    <source>
        <dbReference type="EMBL" id="XCB33495.1"/>
    </source>
</evidence>
<dbReference type="PANTHER" id="PTHR30069">
    <property type="entry name" value="TONB-DEPENDENT OUTER MEMBRANE RECEPTOR"/>
    <property type="match status" value="1"/>
</dbReference>
<keyword evidence="5" id="KW-0472">Membrane</keyword>
<dbReference type="SUPFAM" id="SSF49452">
    <property type="entry name" value="Starch-binding domain-like"/>
    <property type="match status" value="1"/>
</dbReference>
<dbReference type="GO" id="GO:0030246">
    <property type="term" value="F:carbohydrate binding"/>
    <property type="evidence" value="ECO:0007669"/>
    <property type="project" value="InterPro"/>
</dbReference>
<accession>A0AAU7ZRE5</accession>
<evidence type="ECO:0000256" key="3">
    <source>
        <dbReference type="ARBA" id="ARBA00022452"/>
    </source>
</evidence>
<dbReference type="RefSeq" id="WP_353064332.1">
    <property type="nucleotide sequence ID" value="NZ_CP132942.1"/>
</dbReference>
<dbReference type="GO" id="GO:0015344">
    <property type="term" value="F:siderophore uptake transmembrane transporter activity"/>
    <property type="evidence" value="ECO:0007669"/>
    <property type="project" value="TreeGrafter"/>
</dbReference>
<dbReference type="GO" id="GO:0044718">
    <property type="term" value="P:siderophore transmembrane transport"/>
    <property type="evidence" value="ECO:0007669"/>
    <property type="project" value="TreeGrafter"/>
</dbReference>
<organism evidence="9">
    <name type="scientific">Tunturiibacter psychrotolerans</name>
    <dbReference type="NCBI Taxonomy" id="3069686"/>
    <lineage>
        <taxon>Bacteria</taxon>
        <taxon>Pseudomonadati</taxon>
        <taxon>Acidobacteriota</taxon>
        <taxon>Terriglobia</taxon>
        <taxon>Terriglobales</taxon>
        <taxon>Acidobacteriaceae</taxon>
        <taxon>Tunturiibacter</taxon>
    </lineage>
</organism>
<keyword evidence="3" id="KW-1134">Transmembrane beta strand</keyword>
<dbReference type="InterPro" id="IPR036942">
    <property type="entry name" value="Beta-barrel_TonB_sf"/>
</dbReference>